<sequence length="386" mass="41543">MSNRRFSILAIVAGGCFIAAMLALQDWSSSDPEAQVASSAVPLHAETVKVGRERVLLTDELPGRVAAFKKVEIRPQVSGIIKKKVVEAGSRVSAGQILFEIEPALFLADLETARAALTRAESALEHARSGFQRAEALLASKAASLKNYEDARNNLTTAQANLAEARAVLHRRQLDLDFATIRSPIDGYVGRTVADEGSLASISGQTELAVVQQLERVYVDLRLPATKLDAVQFAAEEKIGQIEILRADGKPYSYPAKLVLSDVTVDTVTGNATIRVLVENPELQLLPGMFVRAQVPSGLLSDVILVPEYALVRTGGDDASLMVVDPDGHAKRRKITLGEAIGRRVVVKSGLQPGETIVIRGQDRLQDGMLVNTDHSANATTVKDKI</sequence>
<comment type="subcellular location">
    <subcellularLocation>
        <location evidence="1">Cell envelope</location>
    </subcellularLocation>
</comment>
<proteinExistence type="inferred from homology"/>
<dbReference type="InterPro" id="IPR058625">
    <property type="entry name" value="MdtA-like_BSH"/>
</dbReference>
<feature type="domain" description="Multidrug resistance protein MdtA-like C-terminal permuted SH3" evidence="7">
    <location>
        <begin position="302"/>
        <end position="364"/>
    </location>
</feature>
<evidence type="ECO:0000256" key="1">
    <source>
        <dbReference type="ARBA" id="ARBA00004196"/>
    </source>
</evidence>
<accession>A0A256GAH6</accession>
<keyword evidence="3" id="KW-0175">Coiled coil</keyword>
<dbReference type="InterPro" id="IPR058627">
    <property type="entry name" value="MdtA-like_C"/>
</dbReference>
<evidence type="ECO:0000259" key="5">
    <source>
        <dbReference type="Pfam" id="PF25917"/>
    </source>
</evidence>
<evidence type="ECO:0000313" key="8">
    <source>
        <dbReference type="EMBL" id="OYR24122.1"/>
    </source>
</evidence>
<dbReference type="Pfam" id="PF25876">
    <property type="entry name" value="HH_MFP_RND"/>
    <property type="match status" value="1"/>
</dbReference>
<gene>
    <name evidence="8" type="ORF">CEV34_3066</name>
</gene>
<dbReference type="EMBL" id="NNRM01000035">
    <property type="protein sequence ID" value="OYR24122.1"/>
    <property type="molecule type" value="Genomic_DNA"/>
</dbReference>
<dbReference type="Pfam" id="PF25967">
    <property type="entry name" value="RND-MFP_C"/>
    <property type="match status" value="1"/>
</dbReference>
<dbReference type="GO" id="GO:0022857">
    <property type="term" value="F:transmembrane transporter activity"/>
    <property type="evidence" value="ECO:0007669"/>
    <property type="project" value="InterPro"/>
</dbReference>
<dbReference type="Proteomes" id="UP000216188">
    <property type="component" value="Unassembled WGS sequence"/>
</dbReference>
<name>A0A256GAH6_9HYPH</name>
<evidence type="ECO:0000259" key="7">
    <source>
        <dbReference type="Pfam" id="PF25967"/>
    </source>
</evidence>
<dbReference type="GO" id="GO:0030313">
    <property type="term" value="C:cell envelope"/>
    <property type="evidence" value="ECO:0007669"/>
    <property type="project" value="UniProtKB-SubCell"/>
</dbReference>
<feature type="domain" description="Multidrug resistance protein MdtA-like alpha-helical hairpin" evidence="4">
    <location>
        <begin position="110"/>
        <end position="178"/>
    </location>
</feature>
<feature type="domain" description="Multidrug resistance protein MdtA-like beta-barrel" evidence="6">
    <location>
        <begin position="217"/>
        <end position="295"/>
    </location>
</feature>
<evidence type="ECO:0000259" key="6">
    <source>
        <dbReference type="Pfam" id="PF25944"/>
    </source>
</evidence>
<dbReference type="PANTHER" id="PTHR30158">
    <property type="entry name" value="ACRA/E-RELATED COMPONENT OF DRUG EFFLUX TRANSPORTER"/>
    <property type="match status" value="1"/>
</dbReference>
<dbReference type="NCBIfam" id="TIGR01730">
    <property type="entry name" value="RND_mfp"/>
    <property type="match status" value="1"/>
</dbReference>
<dbReference type="PROSITE" id="PS51257">
    <property type="entry name" value="PROKAR_LIPOPROTEIN"/>
    <property type="match status" value="1"/>
</dbReference>
<dbReference type="GO" id="GO:0046677">
    <property type="term" value="P:response to antibiotic"/>
    <property type="evidence" value="ECO:0007669"/>
    <property type="project" value="TreeGrafter"/>
</dbReference>
<keyword evidence="9" id="KW-1185">Reference proteome</keyword>
<dbReference type="Pfam" id="PF25917">
    <property type="entry name" value="BSH_RND"/>
    <property type="match status" value="1"/>
</dbReference>
<feature type="domain" description="Multidrug resistance protein MdtA-like barrel-sandwich hybrid" evidence="5">
    <location>
        <begin position="70"/>
        <end position="212"/>
    </location>
</feature>
<dbReference type="GO" id="GO:0005886">
    <property type="term" value="C:plasma membrane"/>
    <property type="evidence" value="ECO:0007669"/>
    <property type="project" value="TreeGrafter"/>
</dbReference>
<dbReference type="Pfam" id="PF25944">
    <property type="entry name" value="Beta-barrel_RND"/>
    <property type="match status" value="1"/>
</dbReference>
<comment type="caution">
    <text evidence="8">The sequence shown here is derived from an EMBL/GenBank/DDBJ whole genome shotgun (WGS) entry which is preliminary data.</text>
</comment>
<evidence type="ECO:0000313" key="9">
    <source>
        <dbReference type="Proteomes" id="UP000216188"/>
    </source>
</evidence>
<organism evidence="8 9">
    <name type="scientific">Brucella pseudogrignonensis</name>
    <dbReference type="NCBI Taxonomy" id="419475"/>
    <lineage>
        <taxon>Bacteria</taxon>
        <taxon>Pseudomonadati</taxon>
        <taxon>Pseudomonadota</taxon>
        <taxon>Alphaproteobacteria</taxon>
        <taxon>Hyphomicrobiales</taxon>
        <taxon>Brucellaceae</taxon>
        <taxon>Brucella/Ochrobactrum group</taxon>
        <taxon>Brucella</taxon>
    </lineage>
</organism>
<evidence type="ECO:0000256" key="3">
    <source>
        <dbReference type="SAM" id="Coils"/>
    </source>
</evidence>
<evidence type="ECO:0000256" key="2">
    <source>
        <dbReference type="ARBA" id="ARBA00009477"/>
    </source>
</evidence>
<dbReference type="InterPro" id="IPR058626">
    <property type="entry name" value="MdtA-like_b-barrel"/>
</dbReference>
<dbReference type="AlphaFoldDB" id="A0A256GAH6"/>
<dbReference type="InterPro" id="IPR006143">
    <property type="entry name" value="RND_pump_MFP"/>
</dbReference>
<reference evidence="8 9" key="1">
    <citation type="submission" date="2017-07" db="EMBL/GenBank/DDBJ databases">
        <title>Phylogenetic study on the rhizospheric bacterium Ochrobactrum sp. A44.</title>
        <authorList>
            <person name="Krzyzanowska D.M."/>
            <person name="Ossowicki A."/>
            <person name="Rajewska M."/>
            <person name="Maciag T."/>
            <person name="Kaczynski Z."/>
            <person name="Czerwicka M."/>
            <person name="Jafra S."/>
        </authorList>
    </citation>
    <scope>NUCLEOTIDE SEQUENCE [LARGE SCALE GENOMIC DNA]</scope>
    <source>
        <strain evidence="8 9">CCUG 30717</strain>
    </source>
</reference>
<evidence type="ECO:0000259" key="4">
    <source>
        <dbReference type="Pfam" id="PF25876"/>
    </source>
</evidence>
<dbReference type="Gene3D" id="2.40.30.170">
    <property type="match status" value="1"/>
</dbReference>
<dbReference type="Gene3D" id="1.10.287.470">
    <property type="entry name" value="Helix hairpin bin"/>
    <property type="match status" value="1"/>
</dbReference>
<dbReference type="Gene3D" id="2.40.420.20">
    <property type="match status" value="1"/>
</dbReference>
<dbReference type="SUPFAM" id="SSF111369">
    <property type="entry name" value="HlyD-like secretion proteins"/>
    <property type="match status" value="1"/>
</dbReference>
<dbReference type="InterPro" id="IPR058624">
    <property type="entry name" value="MdtA-like_HH"/>
</dbReference>
<feature type="coiled-coil region" evidence="3">
    <location>
        <begin position="141"/>
        <end position="168"/>
    </location>
</feature>
<comment type="similarity">
    <text evidence="2">Belongs to the membrane fusion protein (MFP) (TC 8.A.1) family.</text>
</comment>
<dbReference type="RefSeq" id="WP_007881847.1">
    <property type="nucleotide sequence ID" value="NZ_JBHEEM010000028.1"/>
</dbReference>
<dbReference type="Gene3D" id="2.40.50.100">
    <property type="match status" value="1"/>
</dbReference>
<protein>
    <submittedName>
        <fullName evidence="8">Efflux transporter, RND family, MFP subunit</fullName>
    </submittedName>
</protein>